<dbReference type="EMBL" id="JACRSV010000001">
    <property type="protein sequence ID" value="MBC8559680.1"/>
    <property type="molecule type" value="Genomic_DNA"/>
</dbReference>
<comment type="caution">
    <text evidence="2">The sequence shown here is derived from an EMBL/GenBank/DDBJ whole genome shotgun (WGS) entry which is preliminary data.</text>
</comment>
<organism evidence="2 3">
    <name type="scientific">Fumia xinanensis</name>
    <dbReference type="NCBI Taxonomy" id="2763659"/>
    <lineage>
        <taxon>Bacteria</taxon>
        <taxon>Bacillati</taxon>
        <taxon>Bacillota</taxon>
        <taxon>Clostridia</taxon>
        <taxon>Eubacteriales</taxon>
        <taxon>Oscillospiraceae</taxon>
        <taxon>Fumia</taxon>
    </lineage>
</organism>
<evidence type="ECO:0000313" key="2">
    <source>
        <dbReference type="EMBL" id="MBC8559680.1"/>
    </source>
</evidence>
<dbReference type="Proteomes" id="UP000610760">
    <property type="component" value="Unassembled WGS sequence"/>
</dbReference>
<gene>
    <name evidence="2" type="ORF">H8710_06280</name>
</gene>
<evidence type="ECO:0000256" key="1">
    <source>
        <dbReference type="SAM" id="Phobius"/>
    </source>
</evidence>
<proteinExistence type="predicted"/>
<keyword evidence="3" id="KW-1185">Reference proteome</keyword>
<feature type="transmembrane region" description="Helical" evidence="1">
    <location>
        <begin position="12"/>
        <end position="35"/>
    </location>
</feature>
<reference evidence="2" key="1">
    <citation type="submission" date="2020-08" db="EMBL/GenBank/DDBJ databases">
        <title>Genome public.</title>
        <authorList>
            <person name="Liu C."/>
            <person name="Sun Q."/>
        </authorList>
    </citation>
    <scope>NUCLEOTIDE SEQUENCE</scope>
    <source>
        <strain evidence="2">NSJ-33</strain>
    </source>
</reference>
<name>A0A926I699_9FIRM</name>
<feature type="transmembrane region" description="Helical" evidence="1">
    <location>
        <begin position="102"/>
        <end position="126"/>
    </location>
</feature>
<keyword evidence="1" id="KW-0472">Membrane</keyword>
<dbReference type="AlphaFoldDB" id="A0A926I699"/>
<feature type="transmembrane region" description="Helical" evidence="1">
    <location>
        <begin position="55"/>
        <end position="81"/>
    </location>
</feature>
<dbReference type="RefSeq" id="WP_249294587.1">
    <property type="nucleotide sequence ID" value="NZ_JACRSV010000001.1"/>
</dbReference>
<feature type="transmembrane region" description="Helical" evidence="1">
    <location>
        <begin position="132"/>
        <end position="155"/>
    </location>
</feature>
<evidence type="ECO:0000313" key="3">
    <source>
        <dbReference type="Proteomes" id="UP000610760"/>
    </source>
</evidence>
<accession>A0A926I699</accession>
<keyword evidence="1" id="KW-0812">Transmembrane</keyword>
<sequence length="180" mass="20868">MTSWRDSSGAFVRFTLLWGLSVELFYTLAILYKFIQMATDTDPLVDYSGLFTGINFFLICIIVIFLPMLMFALKITPIVIAAENRKTYNGLQRSYLLLAQNFFANFWSFLKITLIFFSPHFLLYFLCANLPFYGILSAVVAGVVEPLEMAAYLYLLREFSSQRIFDMRPRLKKLAKKLNK</sequence>
<keyword evidence="1" id="KW-1133">Transmembrane helix</keyword>
<protein>
    <submittedName>
        <fullName evidence="2">Uncharacterized protein</fullName>
    </submittedName>
</protein>